<dbReference type="EMBL" id="JACHCE010000001">
    <property type="protein sequence ID" value="MBB5634263.1"/>
    <property type="molecule type" value="Genomic_DNA"/>
</dbReference>
<accession>A0A7W8ZHZ0</accession>
<name>A0A7W8ZHZ0_9SPHI</name>
<protein>
    <submittedName>
        <fullName evidence="1">Uncharacterized protein</fullName>
    </submittedName>
</protein>
<proteinExistence type="predicted"/>
<dbReference type="AlphaFoldDB" id="A0A7W8ZHZ0"/>
<comment type="caution">
    <text evidence="1">The sequence shown here is derived from an EMBL/GenBank/DDBJ whole genome shotgun (WGS) entry which is preliminary data.</text>
</comment>
<evidence type="ECO:0000313" key="2">
    <source>
        <dbReference type="Proteomes" id="UP000537204"/>
    </source>
</evidence>
<sequence length="63" mass="7723">MEIRLDHKSLPTNNQRVRFQIVIEELHGIWHEGVYLADEDVFKVDEKIWYDIWSEIVRWEPLS</sequence>
<dbReference type="Proteomes" id="UP000537204">
    <property type="component" value="Unassembled WGS sequence"/>
</dbReference>
<evidence type="ECO:0000313" key="1">
    <source>
        <dbReference type="EMBL" id="MBB5634263.1"/>
    </source>
</evidence>
<gene>
    <name evidence="1" type="ORF">HDE68_000148</name>
</gene>
<dbReference type="RefSeq" id="WP_183877934.1">
    <property type="nucleotide sequence ID" value="NZ_JACHCE010000001.1"/>
</dbReference>
<organism evidence="1 2">
    <name type="scientific">Pedobacter cryoconitis</name>
    <dbReference type="NCBI Taxonomy" id="188932"/>
    <lineage>
        <taxon>Bacteria</taxon>
        <taxon>Pseudomonadati</taxon>
        <taxon>Bacteroidota</taxon>
        <taxon>Sphingobacteriia</taxon>
        <taxon>Sphingobacteriales</taxon>
        <taxon>Sphingobacteriaceae</taxon>
        <taxon>Pedobacter</taxon>
    </lineage>
</organism>
<reference evidence="1 2" key="1">
    <citation type="submission" date="2020-08" db="EMBL/GenBank/DDBJ databases">
        <title>Genomic Encyclopedia of Type Strains, Phase IV (KMG-V): Genome sequencing to study the core and pangenomes of soil and plant-associated prokaryotes.</title>
        <authorList>
            <person name="Whitman W."/>
        </authorList>
    </citation>
    <scope>NUCLEOTIDE SEQUENCE [LARGE SCALE GENOMIC DNA]</scope>
    <source>
        <strain evidence="1 2">S3M1</strain>
    </source>
</reference>